<dbReference type="InterPro" id="IPR028994">
    <property type="entry name" value="Integrin_alpha_N"/>
</dbReference>
<keyword evidence="1" id="KW-0732">Signal</keyword>
<feature type="non-terminal residue" evidence="5">
    <location>
        <position position="1"/>
    </location>
</feature>
<reference evidence="5 6" key="1">
    <citation type="submission" date="2020-05" db="EMBL/GenBank/DDBJ databases">
        <authorList>
            <person name="Petersen J."/>
            <person name="Sayavedra L."/>
        </authorList>
    </citation>
    <scope>NUCLEOTIDE SEQUENCE [LARGE SCALE GENOMIC DNA]</scope>
    <source>
        <strain evidence="5">B azoricus SOX ET2 1586I</strain>
    </source>
</reference>
<keyword evidence="3" id="KW-0106">Calcium</keyword>
<dbReference type="Pfam" id="PF01839">
    <property type="entry name" value="FG-GAP"/>
    <property type="match status" value="1"/>
</dbReference>
<comment type="caution">
    <text evidence="5">The sequence shown here is derived from an EMBL/GenBank/DDBJ whole genome shotgun (WGS) entry which is preliminary data.</text>
</comment>
<protein>
    <submittedName>
        <fullName evidence="5">Flagellar hook-length control protein FliK</fullName>
    </submittedName>
</protein>
<dbReference type="InterPro" id="IPR011049">
    <property type="entry name" value="Serralysin-like_metalloprot_C"/>
</dbReference>
<evidence type="ECO:0000256" key="4">
    <source>
        <dbReference type="ARBA" id="ARBA00023180"/>
    </source>
</evidence>
<organism evidence="5 6">
    <name type="scientific">Bathymodiolus thermophilus thioautotrophic gill symbiont</name>
    <dbReference type="NCBI Taxonomy" id="2360"/>
    <lineage>
        <taxon>Bacteria</taxon>
        <taxon>Pseudomonadati</taxon>
        <taxon>Pseudomonadota</taxon>
        <taxon>Gammaproteobacteria</taxon>
        <taxon>sulfur-oxidizing symbionts</taxon>
    </lineage>
</organism>
<evidence type="ECO:0000313" key="6">
    <source>
        <dbReference type="Proteomes" id="UP000626656"/>
    </source>
</evidence>
<name>A0ABN7GCC5_9GAMM</name>
<dbReference type="InterPro" id="IPR013519">
    <property type="entry name" value="Int_alpha_beta-p"/>
</dbReference>
<dbReference type="SMART" id="SM00191">
    <property type="entry name" value="Int_alpha"/>
    <property type="match status" value="1"/>
</dbReference>
<keyword evidence="5" id="KW-0282">Flagellum</keyword>
<dbReference type="Proteomes" id="UP000626656">
    <property type="component" value="Unassembled WGS sequence"/>
</dbReference>
<dbReference type="InterPro" id="IPR013517">
    <property type="entry name" value="FG-GAP"/>
</dbReference>
<keyword evidence="5" id="KW-0966">Cell projection</keyword>
<evidence type="ECO:0000256" key="3">
    <source>
        <dbReference type="ARBA" id="ARBA00022837"/>
    </source>
</evidence>
<keyword evidence="5" id="KW-0969">Cilium</keyword>
<keyword evidence="4" id="KW-0325">Glycoprotein</keyword>
<evidence type="ECO:0000313" key="5">
    <source>
        <dbReference type="EMBL" id="CAB5507057.1"/>
    </source>
</evidence>
<dbReference type="InterPro" id="IPR001343">
    <property type="entry name" value="Hemolysn_Ca-bd"/>
</dbReference>
<keyword evidence="6" id="KW-1185">Reference proteome</keyword>
<accession>A0ABN7GCC5</accession>
<dbReference type="Gene3D" id="2.130.10.130">
    <property type="entry name" value="Integrin alpha, N-terminal"/>
    <property type="match status" value="1"/>
</dbReference>
<dbReference type="PROSITE" id="PS51470">
    <property type="entry name" value="FG_GAP"/>
    <property type="match status" value="1"/>
</dbReference>
<dbReference type="SUPFAM" id="SSF51120">
    <property type="entry name" value="beta-Roll"/>
    <property type="match status" value="1"/>
</dbReference>
<evidence type="ECO:0000256" key="2">
    <source>
        <dbReference type="ARBA" id="ARBA00022737"/>
    </source>
</evidence>
<dbReference type="EMBL" id="CAHJWF010000370">
    <property type="protein sequence ID" value="CAB5507057.1"/>
    <property type="molecule type" value="Genomic_DNA"/>
</dbReference>
<keyword evidence="2" id="KW-0677">Repeat</keyword>
<proteinExistence type="predicted"/>
<feature type="non-terminal residue" evidence="5">
    <location>
        <position position="275"/>
    </location>
</feature>
<sequence length="275" mass="28333">AVDLSTIADANTPTGGFVIHGEAWGDRSGFSVSSAGDVNGDGLDDLIVGAYKADPNGNESGKSYVIFGKIDTDAIDLAKLGGNSKYAIDHLGNENANTLTGTSNDEIFVAGAGDDTLTGNGGMDVFNAGAGKDSILINASNISALEQTGAGNRARVDGGGGVDTLKLDGAGLTLDLTKISNTRIQDIEIIDIRGSGNNTLKLNLNDLLDASTSTNILKVLGNSGDTVNTSGFVKTKIETENGITYDIYTHSDANIDAKAALWVQQGVSMKDMQRG</sequence>
<evidence type="ECO:0000256" key="1">
    <source>
        <dbReference type="ARBA" id="ARBA00022729"/>
    </source>
</evidence>
<dbReference type="Pfam" id="PF00353">
    <property type="entry name" value="HemolysinCabind"/>
    <property type="match status" value="1"/>
</dbReference>
<gene>
    <name evidence="5" type="ORF">AZO1586I_1758</name>
</gene>